<evidence type="ECO:0000313" key="2">
    <source>
        <dbReference type="Proteomes" id="UP001630127"/>
    </source>
</evidence>
<sequence>MERSAPHSNQCAQVPQQKRAEVLNCQREQSARHYAEMTPDKKEALLRRRRSKELYAQKRKRNKNLLARKGLSRLEKIPEKPLVLPSAPNCEHCGAKRLHLEPPNFLCSGGQVLLVIPSTPYDLLRLYSGLSEESLDFQKKIHTYNNSLAFTSLGEKYDHELTKNSKGVYTFCVEGQVYHYLNGLMPSVEEPSGIQLYFYDTEEELSRRLDSLPKLRESTVKLLTNVLG</sequence>
<proteinExistence type="predicted"/>
<dbReference type="Proteomes" id="UP001630127">
    <property type="component" value="Unassembled WGS sequence"/>
</dbReference>
<dbReference type="PANTHER" id="PTHR45786">
    <property type="entry name" value="DNA BINDING PROTEIN-LIKE"/>
    <property type="match status" value="1"/>
</dbReference>
<organism evidence="1 2">
    <name type="scientific">Cinchona calisaya</name>
    <dbReference type="NCBI Taxonomy" id="153742"/>
    <lineage>
        <taxon>Eukaryota</taxon>
        <taxon>Viridiplantae</taxon>
        <taxon>Streptophyta</taxon>
        <taxon>Embryophyta</taxon>
        <taxon>Tracheophyta</taxon>
        <taxon>Spermatophyta</taxon>
        <taxon>Magnoliopsida</taxon>
        <taxon>eudicotyledons</taxon>
        <taxon>Gunneridae</taxon>
        <taxon>Pentapetalae</taxon>
        <taxon>asterids</taxon>
        <taxon>lamiids</taxon>
        <taxon>Gentianales</taxon>
        <taxon>Rubiaceae</taxon>
        <taxon>Cinchonoideae</taxon>
        <taxon>Cinchoneae</taxon>
        <taxon>Cinchona</taxon>
    </lineage>
</organism>
<dbReference type="EMBL" id="JBJUIK010000010">
    <property type="protein sequence ID" value="KAL3516533.1"/>
    <property type="molecule type" value="Genomic_DNA"/>
</dbReference>
<protein>
    <submittedName>
        <fullName evidence="1">Uncharacterized protein</fullName>
    </submittedName>
</protein>
<reference evidence="1 2" key="1">
    <citation type="submission" date="2024-11" db="EMBL/GenBank/DDBJ databases">
        <title>A near-complete genome assembly of Cinchona calisaya.</title>
        <authorList>
            <person name="Lian D.C."/>
            <person name="Zhao X.W."/>
            <person name="Wei L."/>
        </authorList>
    </citation>
    <scope>NUCLEOTIDE SEQUENCE [LARGE SCALE GENOMIC DNA]</scope>
    <source>
        <tissue evidence="1">Nenye</tissue>
    </source>
</reference>
<dbReference type="AlphaFoldDB" id="A0ABD2ZBT6"/>
<name>A0ABD2ZBT6_9GENT</name>
<evidence type="ECO:0000313" key="1">
    <source>
        <dbReference type="EMBL" id="KAL3516533.1"/>
    </source>
</evidence>
<dbReference type="PANTHER" id="PTHR45786:SF74">
    <property type="entry name" value="ATP-DEPENDENT DNA HELICASE"/>
    <property type="match status" value="1"/>
</dbReference>
<keyword evidence="2" id="KW-1185">Reference proteome</keyword>
<gene>
    <name evidence="1" type="ORF">ACH5RR_023435</name>
</gene>
<accession>A0ABD2ZBT6</accession>
<comment type="caution">
    <text evidence="1">The sequence shown here is derived from an EMBL/GenBank/DDBJ whole genome shotgun (WGS) entry which is preliminary data.</text>
</comment>